<protein>
    <submittedName>
        <fullName evidence="1">Uncharacterized protein</fullName>
    </submittedName>
</protein>
<gene>
    <name evidence="1" type="ORF">LCGC14_1999490</name>
</gene>
<dbReference type="AlphaFoldDB" id="A0A0F9HH32"/>
<evidence type="ECO:0000313" key="1">
    <source>
        <dbReference type="EMBL" id="KKL80965.1"/>
    </source>
</evidence>
<reference evidence="1" key="1">
    <citation type="journal article" date="2015" name="Nature">
        <title>Complex archaea that bridge the gap between prokaryotes and eukaryotes.</title>
        <authorList>
            <person name="Spang A."/>
            <person name="Saw J.H."/>
            <person name="Jorgensen S.L."/>
            <person name="Zaremba-Niedzwiedzka K."/>
            <person name="Martijn J."/>
            <person name="Lind A.E."/>
            <person name="van Eijk R."/>
            <person name="Schleper C."/>
            <person name="Guy L."/>
            <person name="Ettema T.J."/>
        </authorList>
    </citation>
    <scope>NUCLEOTIDE SEQUENCE</scope>
</reference>
<proteinExistence type="predicted"/>
<accession>A0A0F9HH32</accession>
<organism evidence="1">
    <name type="scientific">marine sediment metagenome</name>
    <dbReference type="NCBI Taxonomy" id="412755"/>
    <lineage>
        <taxon>unclassified sequences</taxon>
        <taxon>metagenomes</taxon>
        <taxon>ecological metagenomes</taxon>
    </lineage>
</organism>
<comment type="caution">
    <text evidence="1">The sequence shown here is derived from an EMBL/GenBank/DDBJ whole genome shotgun (WGS) entry which is preliminary data.</text>
</comment>
<sequence>MLPVVPKVRVGDILYATRNLRNWLQTASLMYSVKHIRNGGSARSSKSVIYTPKREDKYVVCVNAGLVFAVFIPGQELVLFFINRTEKTSGKAMQFQALNPITEGGRRDLQKKKGVSRENDDRMSPSLFSTWFVRSNEKMPDLRQWPDHPYAAWASLQMNAISVNGDYRLTVSLPRQYDSIFYPNMGGLGNFGAGKKSKDRGTVRSCLQYAIKIGMTRDNYQTGYFSTTMMGHAFGPRMSDIEMFRKDLRRWTKNPRTRKSLKEALSANDSSTLKYLFGELQKDD</sequence>
<dbReference type="EMBL" id="LAZR01022701">
    <property type="protein sequence ID" value="KKL80965.1"/>
    <property type="molecule type" value="Genomic_DNA"/>
</dbReference>
<name>A0A0F9HH32_9ZZZZ</name>